<name>A0ABP6QD93_9ACTN</name>
<feature type="signal peptide" evidence="6">
    <location>
        <begin position="1"/>
        <end position="23"/>
    </location>
</feature>
<proteinExistence type="inferred from homology"/>
<dbReference type="PANTHER" id="PTHR43108:SF8">
    <property type="entry name" value="SD21168P"/>
    <property type="match status" value="1"/>
</dbReference>
<evidence type="ECO:0000256" key="2">
    <source>
        <dbReference type="ARBA" id="ARBA00022729"/>
    </source>
</evidence>
<evidence type="ECO:0000256" key="5">
    <source>
        <dbReference type="SAM" id="MobiDB-lite"/>
    </source>
</evidence>
<dbReference type="EMBL" id="BAAAUV010000010">
    <property type="protein sequence ID" value="GAA3219318.1"/>
    <property type="molecule type" value="Genomic_DNA"/>
</dbReference>
<protein>
    <recommendedName>
        <fullName evidence="7">Sulfatase N-terminal domain-containing protein</fullName>
    </recommendedName>
</protein>
<dbReference type="InterPro" id="IPR017850">
    <property type="entry name" value="Alkaline_phosphatase_core_sf"/>
</dbReference>
<accession>A0ABP6QD93</accession>
<gene>
    <name evidence="8" type="ORF">GCM10010468_43300</name>
</gene>
<dbReference type="InterPro" id="IPR024607">
    <property type="entry name" value="Sulfatase_CS"/>
</dbReference>
<keyword evidence="9" id="KW-1185">Reference proteome</keyword>
<reference evidence="9" key="1">
    <citation type="journal article" date="2019" name="Int. J. Syst. Evol. Microbiol.">
        <title>The Global Catalogue of Microorganisms (GCM) 10K type strain sequencing project: providing services to taxonomists for standard genome sequencing and annotation.</title>
        <authorList>
            <consortium name="The Broad Institute Genomics Platform"/>
            <consortium name="The Broad Institute Genome Sequencing Center for Infectious Disease"/>
            <person name="Wu L."/>
            <person name="Ma J."/>
        </authorList>
    </citation>
    <scope>NUCLEOTIDE SEQUENCE [LARGE SCALE GENOMIC DNA]</scope>
    <source>
        <strain evidence="9">JCM 9377</strain>
    </source>
</reference>
<feature type="compositionally biased region" description="Basic and acidic residues" evidence="5">
    <location>
        <begin position="229"/>
        <end position="242"/>
    </location>
</feature>
<dbReference type="RefSeq" id="WP_344831175.1">
    <property type="nucleotide sequence ID" value="NZ_BAAAUV010000010.1"/>
</dbReference>
<dbReference type="InterPro" id="IPR006311">
    <property type="entry name" value="TAT_signal"/>
</dbReference>
<evidence type="ECO:0000256" key="4">
    <source>
        <dbReference type="ARBA" id="ARBA00023180"/>
    </source>
</evidence>
<dbReference type="PROSITE" id="PS00149">
    <property type="entry name" value="SULFATASE_2"/>
    <property type="match status" value="1"/>
</dbReference>
<evidence type="ECO:0000256" key="1">
    <source>
        <dbReference type="ARBA" id="ARBA00008779"/>
    </source>
</evidence>
<dbReference type="Gene3D" id="3.40.720.10">
    <property type="entry name" value="Alkaline Phosphatase, subunit A"/>
    <property type="match status" value="1"/>
</dbReference>
<dbReference type="CDD" id="cd16147">
    <property type="entry name" value="G6S"/>
    <property type="match status" value="1"/>
</dbReference>
<dbReference type="Pfam" id="PF00884">
    <property type="entry name" value="Sulfatase"/>
    <property type="match status" value="1"/>
</dbReference>
<dbReference type="InterPro" id="IPR000917">
    <property type="entry name" value="Sulfatase_N"/>
</dbReference>
<dbReference type="PROSITE" id="PS00523">
    <property type="entry name" value="SULFATASE_1"/>
    <property type="match status" value="1"/>
</dbReference>
<evidence type="ECO:0000256" key="6">
    <source>
        <dbReference type="SAM" id="SignalP"/>
    </source>
</evidence>
<dbReference type="Proteomes" id="UP001501237">
    <property type="component" value="Unassembled WGS sequence"/>
</dbReference>
<dbReference type="SUPFAM" id="SSF53649">
    <property type="entry name" value="Alkaline phosphatase-like"/>
    <property type="match status" value="1"/>
</dbReference>
<keyword evidence="3" id="KW-0378">Hydrolase</keyword>
<feature type="chain" id="PRO_5045124258" description="Sulfatase N-terminal domain-containing protein" evidence="6">
    <location>
        <begin position="24"/>
        <end position="456"/>
    </location>
</feature>
<comment type="similarity">
    <text evidence="1">Belongs to the sulfatase family.</text>
</comment>
<sequence length="456" mass="50961">MISRRTVLTGTALTALGALPAAAASPAAPPPARRRRQARPNLLVLVTDDQPMDTGWGLPRLHRHMAEQGVTFTFAHTTTPLCAPARSSIMTGRRAHHHGVRDNRHPRRLDATRTLQHRLRETGYRTGMVGKYLNGWRAEDAPPFFEHYAMMARPRYEDALWSVNGGRYKRSQYTTSVVRDEALSFLGEPDPRPWFLYVAPYAPHAPYHPEPKYADLEVPPWTPGPDAAEPDRSDKPPYIRDSEATVTDGRELRAKQLRALRSVDDLFAALVAGLRASGQLENTVIAVISDNGYSWSQHGWLRKSVPYAPAVRVPLWLAWPRGGLGGGRADGRMAANIDLAPTLLEAAGAEPLPCDGRSLLSTWDRPELVIEWWNGREKIAHQPPTWTSLLSRDRQYTEYLDTYLDAEGRPTEGTGAVVFREYYDLRSDPDQLRNLLPEGADPARLGAQLRRLRSGA</sequence>
<evidence type="ECO:0000256" key="3">
    <source>
        <dbReference type="ARBA" id="ARBA00022801"/>
    </source>
</evidence>
<organism evidence="8 9">
    <name type="scientific">Actinocorallia longicatena</name>
    <dbReference type="NCBI Taxonomy" id="111803"/>
    <lineage>
        <taxon>Bacteria</taxon>
        <taxon>Bacillati</taxon>
        <taxon>Actinomycetota</taxon>
        <taxon>Actinomycetes</taxon>
        <taxon>Streptosporangiales</taxon>
        <taxon>Thermomonosporaceae</taxon>
        <taxon>Actinocorallia</taxon>
    </lineage>
</organism>
<feature type="domain" description="Sulfatase N-terminal" evidence="7">
    <location>
        <begin position="40"/>
        <end position="349"/>
    </location>
</feature>
<dbReference type="PANTHER" id="PTHR43108">
    <property type="entry name" value="N-ACETYLGLUCOSAMINE-6-SULFATASE FAMILY MEMBER"/>
    <property type="match status" value="1"/>
</dbReference>
<keyword evidence="2 6" id="KW-0732">Signal</keyword>
<dbReference type="PROSITE" id="PS51318">
    <property type="entry name" value="TAT"/>
    <property type="match status" value="1"/>
</dbReference>
<evidence type="ECO:0000313" key="8">
    <source>
        <dbReference type="EMBL" id="GAA3219318.1"/>
    </source>
</evidence>
<keyword evidence="4" id="KW-0325">Glycoprotein</keyword>
<evidence type="ECO:0000259" key="7">
    <source>
        <dbReference type="Pfam" id="PF00884"/>
    </source>
</evidence>
<feature type="region of interest" description="Disordered" evidence="5">
    <location>
        <begin position="216"/>
        <end position="242"/>
    </location>
</feature>
<evidence type="ECO:0000313" key="9">
    <source>
        <dbReference type="Proteomes" id="UP001501237"/>
    </source>
</evidence>
<comment type="caution">
    <text evidence="8">The sequence shown here is derived from an EMBL/GenBank/DDBJ whole genome shotgun (WGS) entry which is preliminary data.</text>
</comment>